<proteinExistence type="predicted"/>
<name>A0A2Z2PTR8_AGRVI</name>
<evidence type="ECO:0000313" key="1">
    <source>
        <dbReference type="EMBL" id="ASK46327.1"/>
    </source>
</evidence>
<geneLocation type="plasmid" evidence="1">
    <name>pTi_Tun201</name>
</geneLocation>
<accession>A0A2Z2PTR8</accession>
<dbReference type="EMBL" id="KY000056">
    <property type="protein sequence ID" value="ASK46327.1"/>
    <property type="molecule type" value="Genomic_DNA"/>
</dbReference>
<protein>
    <submittedName>
        <fullName evidence="1">Uncharacterized protein</fullName>
    </submittedName>
</protein>
<organism evidence="1">
    <name type="scientific">Agrobacterium vitis</name>
    <name type="common">Rhizobium vitis</name>
    <dbReference type="NCBI Taxonomy" id="373"/>
    <lineage>
        <taxon>Bacteria</taxon>
        <taxon>Pseudomonadati</taxon>
        <taxon>Pseudomonadota</taxon>
        <taxon>Alphaproteobacteria</taxon>
        <taxon>Hyphomicrobiales</taxon>
        <taxon>Rhizobiaceae</taxon>
        <taxon>Rhizobium/Agrobacterium group</taxon>
        <taxon>Agrobacterium</taxon>
    </lineage>
</organism>
<keyword evidence="1" id="KW-0614">Plasmid</keyword>
<dbReference type="AlphaFoldDB" id="A0A2Z2PTR8"/>
<reference evidence="1" key="1">
    <citation type="submission" date="2016-10" db="EMBL/GenBank/DDBJ databases">
        <title>Agrobacterium Ti plasmids: Classification based on T-DNA and Vir regions organization.</title>
        <authorList>
            <person name="Nabi N."/>
            <person name="Vial L."/>
            <person name="Ben Hafsa A."/>
            <person name="Chapulliot D."/>
            <person name="Berard A."/>
            <person name="Chauveau A."/>
            <person name="Le Paslier M.-C."/>
            <person name="Harzallah Skhiri F."/>
            <person name="Brunel D."/>
            <person name="Nesme X."/>
            <person name="Chaouachi M."/>
        </authorList>
    </citation>
    <scope>NUCLEOTIDE SEQUENCE</scope>
    <source>
        <strain evidence="1">Tun201</strain>
        <plasmid evidence="1">pTi_Tun201</plasmid>
    </source>
</reference>
<sequence>MFSTDRRRKRADRLPQIALKFISFSLQYSKTVIFFLAASEDGQTNALMMPKLINCAVKLQMKQKNS</sequence>